<accession>A0A914Z797</accession>
<dbReference type="PANTHER" id="PTHR11374">
    <property type="entry name" value="UDP-GLUCOSE DEHYDROGENASE/UDP-MANNAC DEHYDROGENASE"/>
    <property type="match status" value="1"/>
</dbReference>
<protein>
    <submittedName>
        <fullName evidence="4">UDP-glucose/GDP-mannose dehydrogenase N-terminal domain-containing protein</fullName>
    </submittedName>
</protein>
<dbReference type="SUPFAM" id="SSF51735">
    <property type="entry name" value="NAD(P)-binding Rossmann-fold domains"/>
    <property type="match status" value="1"/>
</dbReference>
<dbReference type="Gene3D" id="3.40.50.720">
    <property type="entry name" value="NAD(P)-binding Rossmann-like Domain"/>
    <property type="match status" value="1"/>
</dbReference>
<dbReference type="GO" id="GO:0006024">
    <property type="term" value="P:glycosaminoglycan biosynthetic process"/>
    <property type="evidence" value="ECO:0007669"/>
    <property type="project" value="TreeGrafter"/>
</dbReference>
<keyword evidence="3" id="KW-1185">Reference proteome</keyword>
<evidence type="ECO:0000259" key="2">
    <source>
        <dbReference type="Pfam" id="PF03721"/>
    </source>
</evidence>
<feature type="domain" description="UDP-glucose/GDP-mannose dehydrogenase N-terminal" evidence="2">
    <location>
        <begin position="7"/>
        <end position="98"/>
    </location>
</feature>
<dbReference type="GO" id="GO:0003979">
    <property type="term" value="F:UDP-glucose 6-dehydrogenase activity"/>
    <property type="evidence" value="ECO:0007669"/>
    <property type="project" value="UniProtKB-EC"/>
</dbReference>
<dbReference type="GO" id="GO:0051287">
    <property type="term" value="F:NAD binding"/>
    <property type="evidence" value="ECO:0007669"/>
    <property type="project" value="InterPro"/>
</dbReference>
<proteinExistence type="predicted"/>
<evidence type="ECO:0000256" key="1">
    <source>
        <dbReference type="ARBA" id="ARBA00047473"/>
    </source>
</evidence>
<reference evidence="4" key="1">
    <citation type="submission" date="2022-11" db="UniProtKB">
        <authorList>
            <consortium name="WormBaseParasite"/>
        </authorList>
    </citation>
    <scope>IDENTIFICATION</scope>
</reference>
<comment type="catalytic activity">
    <reaction evidence="1">
        <text>UDP-alpha-D-glucose + 2 NAD(+) + H2O = UDP-alpha-D-glucuronate + 2 NADH + 3 H(+)</text>
        <dbReference type="Rhea" id="RHEA:23596"/>
        <dbReference type="ChEBI" id="CHEBI:15377"/>
        <dbReference type="ChEBI" id="CHEBI:15378"/>
        <dbReference type="ChEBI" id="CHEBI:57540"/>
        <dbReference type="ChEBI" id="CHEBI:57945"/>
        <dbReference type="ChEBI" id="CHEBI:58052"/>
        <dbReference type="ChEBI" id="CHEBI:58885"/>
        <dbReference type="EC" id="1.1.1.22"/>
    </reaction>
</comment>
<sequence length="109" mass="11913">MVEKVRSIACVGAGYVGGPTCAMIANKCSNIKVTVVDMNKEKIDEWNSDTLPIYEPGLEEIVKRCRGKNLFFSANVGAAIEEADLIFISVNTPTKSYGRGEVGVFFFEL</sequence>
<name>A0A914Z797_9BILA</name>
<dbReference type="InterPro" id="IPR028356">
    <property type="entry name" value="UDPglc_DH_euk"/>
</dbReference>
<dbReference type="PANTHER" id="PTHR11374:SF3">
    <property type="entry name" value="UDP-GLUCOSE 6-DEHYDROGENASE"/>
    <property type="match status" value="1"/>
</dbReference>
<dbReference type="Pfam" id="PF03721">
    <property type="entry name" value="UDPG_MGDP_dh_N"/>
    <property type="match status" value="1"/>
</dbReference>
<evidence type="ECO:0000313" key="3">
    <source>
        <dbReference type="Proteomes" id="UP000887577"/>
    </source>
</evidence>
<organism evidence="3 4">
    <name type="scientific">Panagrolaimus superbus</name>
    <dbReference type="NCBI Taxonomy" id="310955"/>
    <lineage>
        <taxon>Eukaryota</taxon>
        <taxon>Metazoa</taxon>
        <taxon>Ecdysozoa</taxon>
        <taxon>Nematoda</taxon>
        <taxon>Chromadorea</taxon>
        <taxon>Rhabditida</taxon>
        <taxon>Tylenchina</taxon>
        <taxon>Panagrolaimomorpha</taxon>
        <taxon>Panagrolaimoidea</taxon>
        <taxon>Panagrolaimidae</taxon>
        <taxon>Panagrolaimus</taxon>
    </lineage>
</organism>
<dbReference type="InterPro" id="IPR001732">
    <property type="entry name" value="UDP-Glc/GDP-Man_DH_N"/>
</dbReference>
<dbReference type="Proteomes" id="UP000887577">
    <property type="component" value="Unplaced"/>
</dbReference>
<dbReference type="InterPro" id="IPR036291">
    <property type="entry name" value="NAD(P)-bd_dom_sf"/>
</dbReference>
<dbReference type="AlphaFoldDB" id="A0A914Z797"/>
<evidence type="ECO:0000313" key="4">
    <source>
        <dbReference type="WBParaSite" id="PSU_v2.g7764.t1"/>
    </source>
</evidence>
<dbReference type="GO" id="GO:0005634">
    <property type="term" value="C:nucleus"/>
    <property type="evidence" value="ECO:0007669"/>
    <property type="project" value="TreeGrafter"/>
</dbReference>
<dbReference type="WBParaSite" id="PSU_v2.g7764.t1">
    <property type="protein sequence ID" value="PSU_v2.g7764.t1"/>
    <property type="gene ID" value="PSU_v2.g7764"/>
</dbReference>